<dbReference type="PANTHER" id="PTHR37424">
    <property type="entry name" value="BACTERIOFERRITIN-ASSOCIATED FERREDOXIN"/>
    <property type="match status" value="1"/>
</dbReference>
<proteinExistence type="inferred from homology"/>
<evidence type="ECO:0000256" key="6">
    <source>
        <dbReference type="ARBA" id="ARBA00023014"/>
    </source>
</evidence>
<evidence type="ECO:0000256" key="7">
    <source>
        <dbReference type="ARBA" id="ARBA00039386"/>
    </source>
</evidence>
<keyword evidence="1" id="KW-0813">Transport</keyword>
<evidence type="ECO:0000256" key="4">
    <source>
        <dbReference type="ARBA" id="ARBA00022982"/>
    </source>
</evidence>
<dbReference type="Proteomes" id="UP000194003">
    <property type="component" value="Unassembled WGS sequence"/>
</dbReference>
<sequence length="65" mass="6669">MCICRGVTDHQIRQEIENGALSMADLNQRLGVAGQCGRCGQSAKSLLKSSGCNGCGKCGGACKGH</sequence>
<keyword evidence="11" id="KW-1185">Reference proteome</keyword>
<gene>
    <name evidence="10" type="ORF">MAIT1_01839</name>
</gene>
<accession>A0A1Y2K174</accession>
<evidence type="ECO:0000259" key="9">
    <source>
        <dbReference type="Pfam" id="PF04324"/>
    </source>
</evidence>
<keyword evidence="3" id="KW-0479">Metal-binding</keyword>
<dbReference type="STRING" id="1434232.MAIT1_01839"/>
<evidence type="ECO:0000313" key="10">
    <source>
        <dbReference type="EMBL" id="OSM01800.1"/>
    </source>
</evidence>
<evidence type="ECO:0000256" key="2">
    <source>
        <dbReference type="ARBA" id="ARBA00022714"/>
    </source>
</evidence>
<protein>
    <recommendedName>
        <fullName evidence="7">Bacterioferritin-associated ferredoxin</fullName>
    </recommendedName>
</protein>
<dbReference type="PANTHER" id="PTHR37424:SF1">
    <property type="entry name" value="BACTERIOFERRITIN-ASSOCIATED FERREDOXIN"/>
    <property type="match status" value="1"/>
</dbReference>
<organism evidence="10 11">
    <name type="scientific">Magnetofaba australis IT-1</name>
    <dbReference type="NCBI Taxonomy" id="1434232"/>
    <lineage>
        <taxon>Bacteria</taxon>
        <taxon>Pseudomonadati</taxon>
        <taxon>Pseudomonadota</taxon>
        <taxon>Magnetococcia</taxon>
        <taxon>Magnetococcales</taxon>
        <taxon>Magnetococcaceae</taxon>
        <taxon>Magnetofaba</taxon>
    </lineage>
</organism>
<reference evidence="10 11" key="1">
    <citation type="journal article" date="2016" name="BMC Genomics">
        <title>Combined genomic and structural analyses of a cultured magnetotactic bacterium reveals its niche adaptation to a dynamic environment.</title>
        <authorList>
            <person name="Araujo A.C."/>
            <person name="Morillo V."/>
            <person name="Cypriano J."/>
            <person name="Teixeira L.C."/>
            <person name="Leao P."/>
            <person name="Lyra S."/>
            <person name="Almeida L.G."/>
            <person name="Bazylinski D.A."/>
            <person name="Vasconcellos A.T."/>
            <person name="Abreu F."/>
            <person name="Lins U."/>
        </authorList>
    </citation>
    <scope>NUCLEOTIDE SEQUENCE [LARGE SCALE GENOMIC DNA]</scope>
    <source>
        <strain evidence="10 11">IT-1</strain>
    </source>
</reference>
<feature type="domain" description="BFD-like [2Fe-2S]-binding" evidence="9">
    <location>
        <begin position="1"/>
        <end position="48"/>
    </location>
</feature>
<keyword evidence="2" id="KW-0001">2Fe-2S</keyword>
<name>A0A1Y2K174_9PROT</name>
<keyword evidence="4" id="KW-0249">Electron transport</keyword>
<dbReference type="AlphaFoldDB" id="A0A1Y2K174"/>
<dbReference type="Gene3D" id="1.10.10.1100">
    <property type="entry name" value="BFD-like [2Fe-2S]-binding domain"/>
    <property type="match status" value="1"/>
</dbReference>
<evidence type="ECO:0000256" key="5">
    <source>
        <dbReference type="ARBA" id="ARBA00023004"/>
    </source>
</evidence>
<keyword evidence="6" id="KW-0411">Iron-sulfur</keyword>
<dbReference type="GO" id="GO:0051537">
    <property type="term" value="F:2 iron, 2 sulfur cluster binding"/>
    <property type="evidence" value="ECO:0007669"/>
    <property type="project" value="UniProtKB-KW"/>
</dbReference>
<dbReference type="InterPro" id="IPR052371">
    <property type="entry name" value="BFD-associated_ferredoxin"/>
</dbReference>
<dbReference type="EMBL" id="LVJN01000020">
    <property type="protein sequence ID" value="OSM01800.1"/>
    <property type="molecule type" value="Genomic_DNA"/>
</dbReference>
<comment type="caution">
    <text evidence="10">The sequence shown here is derived from an EMBL/GenBank/DDBJ whole genome shotgun (WGS) entry which is preliminary data.</text>
</comment>
<evidence type="ECO:0000256" key="3">
    <source>
        <dbReference type="ARBA" id="ARBA00022723"/>
    </source>
</evidence>
<evidence type="ECO:0000256" key="1">
    <source>
        <dbReference type="ARBA" id="ARBA00022448"/>
    </source>
</evidence>
<evidence type="ECO:0000313" key="11">
    <source>
        <dbReference type="Proteomes" id="UP000194003"/>
    </source>
</evidence>
<dbReference type="InterPro" id="IPR007419">
    <property type="entry name" value="BFD-like_2Fe2S-bd_dom"/>
</dbReference>
<dbReference type="GO" id="GO:0046872">
    <property type="term" value="F:metal ion binding"/>
    <property type="evidence" value="ECO:0007669"/>
    <property type="project" value="UniProtKB-KW"/>
</dbReference>
<evidence type="ECO:0000256" key="8">
    <source>
        <dbReference type="ARBA" id="ARBA00046332"/>
    </source>
</evidence>
<dbReference type="Pfam" id="PF04324">
    <property type="entry name" value="Fer2_BFD"/>
    <property type="match status" value="1"/>
</dbReference>
<comment type="similarity">
    <text evidence="8">Belongs to the Bfd family.</text>
</comment>
<keyword evidence="5" id="KW-0408">Iron</keyword>
<dbReference type="InterPro" id="IPR041854">
    <property type="entry name" value="BFD-like_2Fe2S-bd_dom_sf"/>
</dbReference>